<organism evidence="7 8">
    <name type="scientific">Saimiri boliviensis boliviensis</name>
    <name type="common">Bolivian squirrel monkey</name>
    <dbReference type="NCBI Taxonomy" id="39432"/>
    <lineage>
        <taxon>Eukaryota</taxon>
        <taxon>Metazoa</taxon>
        <taxon>Chordata</taxon>
        <taxon>Craniata</taxon>
        <taxon>Vertebrata</taxon>
        <taxon>Euteleostomi</taxon>
        <taxon>Mammalia</taxon>
        <taxon>Eutheria</taxon>
        <taxon>Euarchontoglires</taxon>
        <taxon>Primates</taxon>
        <taxon>Haplorrhini</taxon>
        <taxon>Platyrrhini</taxon>
        <taxon>Cebidae</taxon>
        <taxon>Saimiriinae</taxon>
        <taxon>Saimiri</taxon>
    </lineage>
</organism>
<keyword evidence="4" id="KW-0175">Coiled coil</keyword>
<evidence type="ECO:0000313" key="7">
    <source>
        <dbReference type="Ensembl" id="ENSSBOP00000026792.1"/>
    </source>
</evidence>
<accession>A0A2K6U4G7</accession>
<dbReference type="GO" id="GO:0005874">
    <property type="term" value="C:microtubule"/>
    <property type="evidence" value="ECO:0007669"/>
    <property type="project" value="Ensembl"/>
</dbReference>
<dbReference type="InterPro" id="IPR051483">
    <property type="entry name" value="MAP7_domain-containing"/>
</dbReference>
<comment type="subcellular location">
    <subcellularLocation>
        <location evidence="1">Cytoplasm</location>
        <location evidence="1">Cytoskeleton</location>
    </subcellularLocation>
</comment>
<dbReference type="PANTHER" id="PTHR15073:SF3">
    <property type="entry name" value="MAP7 DOMAIN-CONTAINING PROTEIN 2"/>
    <property type="match status" value="1"/>
</dbReference>
<evidence type="ECO:0000256" key="4">
    <source>
        <dbReference type="ARBA" id="ARBA00023054"/>
    </source>
</evidence>
<feature type="compositionally biased region" description="Basic and acidic residues" evidence="6">
    <location>
        <begin position="369"/>
        <end position="386"/>
    </location>
</feature>
<evidence type="ECO:0000256" key="2">
    <source>
        <dbReference type="ARBA" id="ARBA00007525"/>
    </source>
</evidence>
<protein>
    <submittedName>
        <fullName evidence="7">MAP7 domain containing 2</fullName>
    </submittedName>
</protein>
<dbReference type="GO" id="GO:0008017">
    <property type="term" value="F:microtubule binding"/>
    <property type="evidence" value="ECO:0007669"/>
    <property type="project" value="Ensembl"/>
</dbReference>
<dbReference type="Proteomes" id="UP000233220">
    <property type="component" value="Unplaced"/>
</dbReference>
<evidence type="ECO:0000256" key="1">
    <source>
        <dbReference type="ARBA" id="ARBA00004245"/>
    </source>
</evidence>
<feature type="compositionally biased region" description="Basic and acidic residues" evidence="6">
    <location>
        <begin position="445"/>
        <end position="551"/>
    </location>
</feature>
<gene>
    <name evidence="7" type="primary">MAP7D2</name>
</gene>
<feature type="region of interest" description="Disordered" evidence="6">
    <location>
        <begin position="97"/>
        <end position="120"/>
    </location>
</feature>
<dbReference type="GO" id="GO:0030496">
    <property type="term" value="C:midbody"/>
    <property type="evidence" value="ECO:0007669"/>
    <property type="project" value="Ensembl"/>
</dbReference>
<evidence type="ECO:0000256" key="6">
    <source>
        <dbReference type="SAM" id="MobiDB-lite"/>
    </source>
</evidence>
<keyword evidence="8" id="KW-1185">Reference proteome</keyword>
<dbReference type="GO" id="GO:0019894">
    <property type="term" value="F:kinesin binding"/>
    <property type="evidence" value="ECO:0007669"/>
    <property type="project" value="Ensembl"/>
</dbReference>
<dbReference type="STRING" id="39432.ENSSBOP00000026792"/>
<feature type="compositionally biased region" description="Basic and acidic residues" evidence="6">
    <location>
        <begin position="48"/>
        <end position="62"/>
    </location>
</feature>
<evidence type="ECO:0000256" key="3">
    <source>
        <dbReference type="ARBA" id="ARBA00022490"/>
    </source>
</evidence>
<reference evidence="7" key="2">
    <citation type="submission" date="2025-09" db="UniProtKB">
        <authorList>
            <consortium name="Ensembl"/>
        </authorList>
    </citation>
    <scope>IDENTIFICATION</scope>
</reference>
<feature type="compositionally biased region" description="Polar residues" evidence="6">
    <location>
        <begin position="302"/>
        <end position="312"/>
    </location>
</feature>
<dbReference type="Pfam" id="PF05672">
    <property type="entry name" value="MAP7"/>
    <property type="match status" value="1"/>
</dbReference>
<reference evidence="7" key="1">
    <citation type="submission" date="2025-08" db="UniProtKB">
        <authorList>
            <consortium name="Ensembl"/>
        </authorList>
    </citation>
    <scope>IDENTIFICATION</scope>
</reference>
<evidence type="ECO:0000256" key="5">
    <source>
        <dbReference type="ARBA" id="ARBA00023212"/>
    </source>
</evidence>
<dbReference type="GO" id="GO:0005813">
    <property type="term" value="C:centrosome"/>
    <property type="evidence" value="ECO:0007669"/>
    <property type="project" value="Ensembl"/>
</dbReference>
<keyword evidence="5" id="KW-0206">Cytoskeleton</keyword>
<feature type="region of interest" description="Disordered" evidence="6">
    <location>
        <begin position="298"/>
        <end position="551"/>
    </location>
</feature>
<dbReference type="InterPro" id="IPR008604">
    <property type="entry name" value="MAP7_fam"/>
</dbReference>
<sequence>MERGGGFGTGSRPEGTARGGPLSGKIAEPGAVRTSHPNYRPQGMEGFLKSDERQRLAKERREEREKCLAAREQQILEKQKRAKLQYEKQIEERWRKLEEQRQREDQKRAAVEEKRKQKLREEEERLEAMMRRSLERSQQLELKKKYSWGASLPMAPGGRDACDKLSTSTMNLPKPTEPPMSKRLSSSTVAISHSPDRAHHMYFSEMEAILSRLLTPTQSSLARSRTSFRLSGQASNSVFPVCPRLALLGPLNPSYKSSPTRNIEKKKAASTSTSTSDTGDVGKEALVGGEASLVEKVKRGQRTATSLPTVSFGSPLRRCELSGSIPKRPSSPVISKTATKAYPQSPKTTKPPYSGSPVRYRLPALSSEEMPKKKADKEKSNKEREGALTQQTAGLQAEEAPEKHVVDKHASEKLTAAAGGKVENNAALGKPTAGTTDAGEAAKILAEKRRQARLQKEQEEQERLEKEEQDRLEREELKRKAEEERLRLEEEARKQEEERKQQEEEKKKQEEEEKRKAGEEAKQKAEEELLLKEKEKQEQEKQEKAMIEKQKEAAEAKAQEVAKQMRLEREQIMLQIEQERLERKKRIDEIMKRTRKSDVSPEVKKEDPKVGVQPAVCVENKTKPVVPNKMEINGLSTCQEVNGVGHAAPETYPQDIFSNGLKPAGALVHLDALDGKSNSLDDSTEEVQSMDVSPVSKEELISIPEFSPVSEMIPGVSLDQNGTGNARALQDLLDFTGPPTFPKRSSENLSLDDCNKNLIEGFNSPGQETPLNTFC</sequence>
<proteinExistence type="inferred from homology"/>
<comment type="similarity">
    <text evidence="2">Belongs to the MAP7 family.</text>
</comment>
<dbReference type="GO" id="GO:0043005">
    <property type="term" value="C:neuron projection"/>
    <property type="evidence" value="ECO:0007669"/>
    <property type="project" value="Ensembl"/>
</dbReference>
<keyword evidence="3" id="KW-0963">Cytoplasm</keyword>
<name>A0A2K6U4G7_SAIBB</name>
<feature type="region of interest" description="Disordered" evidence="6">
    <location>
        <begin position="250"/>
        <end position="283"/>
    </location>
</feature>
<feature type="compositionally biased region" description="Low complexity" evidence="6">
    <location>
        <begin position="269"/>
        <end position="279"/>
    </location>
</feature>
<dbReference type="PANTHER" id="PTHR15073">
    <property type="entry name" value="MICROTUBULE-ASSOCIATED PROTEIN"/>
    <property type="match status" value="1"/>
</dbReference>
<feature type="region of interest" description="Disordered" evidence="6">
    <location>
        <begin position="1"/>
        <end position="62"/>
    </location>
</feature>
<evidence type="ECO:0000313" key="8">
    <source>
        <dbReference type="Proteomes" id="UP000233220"/>
    </source>
</evidence>
<dbReference type="GO" id="GO:0000226">
    <property type="term" value="P:microtubule cytoskeleton organization"/>
    <property type="evidence" value="ECO:0007669"/>
    <property type="project" value="Ensembl"/>
</dbReference>
<dbReference type="AlphaFoldDB" id="A0A2K6U4G7"/>
<dbReference type="Ensembl" id="ENSSBOT00000043666.1">
    <property type="protein sequence ID" value="ENSSBOP00000026792.1"/>
    <property type="gene ID" value="ENSSBOG00000029797.1"/>
</dbReference>
<dbReference type="GeneTree" id="ENSGT00950000182941"/>
<feature type="compositionally biased region" description="Basic and acidic residues" evidence="6">
    <location>
        <begin position="400"/>
        <end position="412"/>
    </location>
</feature>